<proteinExistence type="predicted"/>
<evidence type="ECO:0000256" key="1">
    <source>
        <dbReference type="SAM" id="Coils"/>
    </source>
</evidence>
<comment type="caution">
    <text evidence="2">The sequence shown here is derived from an EMBL/GenBank/DDBJ whole genome shotgun (WGS) entry which is preliminary data.</text>
</comment>
<protein>
    <recommendedName>
        <fullName evidence="4">PspA/IM30 family protein</fullName>
    </recommendedName>
</protein>
<evidence type="ECO:0000313" key="2">
    <source>
        <dbReference type="EMBL" id="MFC4869367.1"/>
    </source>
</evidence>
<evidence type="ECO:0008006" key="4">
    <source>
        <dbReference type="Google" id="ProtNLM"/>
    </source>
</evidence>
<gene>
    <name evidence="2" type="ORF">ACFPCZ_22255</name>
</gene>
<evidence type="ECO:0000313" key="3">
    <source>
        <dbReference type="Proteomes" id="UP001595858"/>
    </source>
</evidence>
<organism evidence="2 3">
    <name type="scientific">Streptomonospora arabica</name>
    <dbReference type="NCBI Taxonomy" id="412417"/>
    <lineage>
        <taxon>Bacteria</taxon>
        <taxon>Bacillati</taxon>
        <taxon>Actinomycetota</taxon>
        <taxon>Actinomycetes</taxon>
        <taxon>Streptosporangiales</taxon>
        <taxon>Nocardiopsidaceae</taxon>
        <taxon>Streptomonospora</taxon>
    </lineage>
</organism>
<name>A0ABV9SSV4_9ACTN</name>
<keyword evidence="3" id="KW-1185">Reference proteome</keyword>
<keyword evidence="1" id="KW-0175">Coiled coil</keyword>
<feature type="coiled-coil region" evidence="1">
    <location>
        <begin position="23"/>
        <end position="50"/>
    </location>
</feature>
<reference evidence="3" key="1">
    <citation type="journal article" date="2019" name="Int. J. Syst. Evol. Microbiol.">
        <title>The Global Catalogue of Microorganisms (GCM) 10K type strain sequencing project: providing services to taxonomists for standard genome sequencing and annotation.</title>
        <authorList>
            <consortium name="The Broad Institute Genomics Platform"/>
            <consortium name="The Broad Institute Genome Sequencing Center for Infectious Disease"/>
            <person name="Wu L."/>
            <person name="Ma J."/>
        </authorList>
    </citation>
    <scope>NUCLEOTIDE SEQUENCE [LARGE SCALE GENOMIC DNA]</scope>
    <source>
        <strain evidence="3">CGMCC 4.7304</strain>
    </source>
</reference>
<dbReference type="RefSeq" id="WP_344143047.1">
    <property type="nucleotide sequence ID" value="NZ_BAAAQI010000006.1"/>
</dbReference>
<accession>A0ABV9SSV4</accession>
<dbReference type="EMBL" id="JBHSIY010000028">
    <property type="protein sequence ID" value="MFC4869367.1"/>
    <property type="molecule type" value="Genomic_DNA"/>
</dbReference>
<sequence length="76" mass="8613">MSLFNLITGRESATLTASRERMRRSAQADVDRLTREIADLDAAHARSESTDHQGHRAIRRDLEANLRIARANLREA</sequence>
<dbReference type="Proteomes" id="UP001595858">
    <property type="component" value="Unassembled WGS sequence"/>
</dbReference>